<evidence type="ECO:0000313" key="1">
    <source>
        <dbReference type="EMBL" id="KAK0401905.1"/>
    </source>
</evidence>
<gene>
    <name evidence="1" type="ORF">QR680_016040</name>
</gene>
<accession>A0AA39H9U5</accession>
<dbReference type="EMBL" id="JAUCMV010000004">
    <property type="protein sequence ID" value="KAK0401905.1"/>
    <property type="molecule type" value="Genomic_DNA"/>
</dbReference>
<evidence type="ECO:0000313" key="2">
    <source>
        <dbReference type="Proteomes" id="UP001175271"/>
    </source>
</evidence>
<sequence>MDVDRSETLLYKYVIEAASCPVCGSYFRFGRFWLEYLPTTTLCVVPTSEKDDVSCSGGCSAQALHCSS</sequence>
<reference evidence="1" key="1">
    <citation type="submission" date="2023-06" db="EMBL/GenBank/DDBJ databases">
        <title>Genomic analysis of the entomopathogenic nematode Steinernema hermaphroditum.</title>
        <authorList>
            <person name="Schwarz E.M."/>
            <person name="Heppert J.K."/>
            <person name="Baniya A."/>
            <person name="Schwartz H.T."/>
            <person name="Tan C.-H."/>
            <person name="Antoshechkin I."/>
            <person name="Sternberg P.W."/>
            <person name="Goodrich-Blair H."/>
            <person name="Dillman A.R."/>
        </authorList>
    </citation>
    <scope>NUCLEOTIDE SEQUENCE</scope>
    <source>
        <strain evidence="1">PS9179</strain>
        <tissue evidence="1">Whole animal</tissue>
    </source>
</reference>
<keyword evidence="2" id="KW-1185">Reference proteome</keyword>
<name>A0AA39H9U5_9BILA</name>
<protein>
    <submittedName>
        <fullName evidence="1">Uncharacterized protein</fullName>
    </submittedName>
</protein>
<dbReference type="Proteomes" id="UP001175271">
    <property type="component" value="Unassembled WGS sequence"/>
</dbReference>
<organism evidence="1 2">
    <name type="scientific">Steinernema hermaphroditum</name>
    <dbReference type="NCBI Taxonomy" id="289476"/>
    <lineage>
        <taxon>Eukaryota</taxon>
        <taxon>Metazoa</taxon>
        <taxon>Ecdysozoa</taxon>
        <taxon>Nematoda</taxon>
        <taxon>Chromadorea</taxon>
        <taxon>Rhabditida</taxon>
        <taxon>Tylenchina</taxon>
        <taxon>Panagrolaimomorpha</taxon>
        <taxon>Strongyloidoidea</taxon>
        <taxon>Steinernematidae</taxon>
        <taxon>Steinernema</taxon>
    </lineage>
</organism>
<comment type="caution">
    <text evidence="1">The sequence shown here is derived from an EMBL/GenBank/DDBJ whole genome shotgun (WGS) entry which is preliminary data.</text>
</comment>
<proteinExistence type="predicted"/>
<dbReference type="AlphaFoldDB" id="A0AA39H9U5"/>